<protein>
    <submittedName>
        <fullName evidence="2">Glycosyltransferase involved in cell wall biosynthesis</fullName>
    </submittedName>
</protein>
<dbReference type="AlphaFoldDB" id="A0A2T5C5U0"/>
<dbReference type="Gene3D" id="3.40.50.2000">
    <property type="entry name" value="Glycogen Phosphorylase B"/>
    <property type="match status" value="2"/>
</dbReference>
<dbReference type="Pfam" id="PF13439">
    <property type="entry name" value="Glyco_transf_4"/>
    <property type="match status" value="1"/>
</dbReference>
<keyword evidence="2" id="KW-0808">Transferase</keyword>
<dbReference type="InterPro" id="IPR028098">
    <property type="entry name" value="Glyco_trans_4-like_N"/>
</dbReference>
<evidence type="ECO:0000259" key="1">
    <source>
        <dbReference type="Pfam" id="PF13439"/>
    </source>
</evidence>
<reference evidence="2 3" key="1">
    <citation type="submission" date="2018-04" db="EMBL/GenBank/DDBJ databases">
        <title>Genomic Encyclopedia of Archaeal and Bacterial Type Strains, Phase II (KMG-II): from individual species to whole genera.</title>
        <authorList>
            <person name="Goeker M."/>
        </authorList>
    </citation>
    <scope>NUCLEOTIDE SEQUENCE [LARGE SCALE GENOMIC DNA]</scope>
    <source>
        <strain evidence="2 3">DSM 28823</strain>
    </source>
</reference>
<dbReference type="OrthoDB" id="9771846at2"/>
<comment type="caution">
    <text evidence="2">The sequence shown here is derived from an EMBL/GenBank/DDBJ whole genome shotgun (WGS) entry which is preliminary data.</text>
</comment>
<dbReference type="GO" id="GO:0016757">
    <property type="term" value="F:glycosyltransferase activity"/>
    <property type="evidence" value="ECO:0007669"/>
    <property type="project" value="UniProtKB-ARBA"/>
</dbReference>
<dbReference type="RefSeq" id="WP_107821058.1">
    <property type="nucleotide sequence ID" value="NZ_OY782574.1"/>
</dbReference>
<proteinExistence type="predicted"/>
<feature type="domain" description="Glycosyltransferase subfamily 4-like N-terminal" evidence="1">
    <location>
        <begin position="18"/>
        <end position="168"/>
    </location>
</feature>
<dbReference type="PANTHER" id="PTHR12526">
    <property type="entry name" value="GLYCOSYLTRANSFERASE"/>
    <property type="match status" value="1"/>
</dbReference>
<dbReference type="Pfam" id="PF13692">
    <property type="entry name" value="Glyco_trans_1_4"/>
    <property type="match status" value="1"/>
</dbReference>
<evidence type="ECO:0000313" key="3">
    <source>
        <dbReference type="Proteomes" id="UP000243525"/>
    </source>
</evidence>
<dbReference type="EMBL" id="QAAD01000002">
    <property type="protein sequence ID" value="PTN10284.1"/>
    <property type="molecule type" value="Genomic_DNA"/>
</dbReference>
<evidence type="ECO:0000313" key="2">
    <source>
        <dbReference type="EMBL" id="PTN10284.1"/>
    </source>
</evidence>
<name>A0A2T5C5U0_9BACT</name>
<gene>
    <name evidence="2" type="ORF">C8N47_102269</name>
</gene>
<sequence>MNDAKTIKIIGPAYPYRGGLANYNERLAREFIAQGHQLSIETFSLQYPNLLFPGKSQYVDGPPPDDLQIRRTVNSINPVNWILVGSRIKNEAPDILMIRYWLPFMAPALGTIARIVASNGHTRVICLADNIIPHEKRPGDRLLTHYFMKSIDGMVAMSQSVLDDIDQFNKALPRALCPHPLYDNFGPKTEPEEAKSLLGLEPDTSYLLFFGFIREYKGLDLLLEAFADPRLKKLPVKLIVAGEFYTKPEPYLELIRRLKLTDRVVLRTDFIPEKYVTRYFGACDLVVQPYKSATQSGVTQIGYHFEKPMLVTNVGGLPEIIPDQRIGYVTDPTPASIADALVNFYQKERKKEFEANIKLEKQKFSWGNMVKAFLKVDQLIQK</sequence>
<organism evidence="2 3">
    <name type="scientific">Mangrovibacterium marinum</name>
    <dbReference type="NCBI Taxonomy" id="1639118"/>
    <lineage>
        <taxon>Bacteria</taxon>
        <taxon>Pseudomonadati</taxon>
        <taxon>Bacteroidota</taxon>
        <taxon>Bacteroidia</taxon>
        <taxon>Marinilabiliales</taxon>
        <taxon>Prolixibacteraceae</taxon>
        <taxon>Mangrovibacterium</taxon>
    </lineage>
</organism>
<accession>A0A2T5C5U0</accession>
<keyword evidence="3" id="KW-1185">Reference proteome</keyword>
<dbReference type="SUPFAM" id="SSF53756">
    <property type="entry name" value="UDP-Glycosyltransferase/glycogen phosphorylase"/>
    <property type="match status" value="1"/>
</dbReference>
<dbReference type="Proteomes" id="UP000243525">
    <property type="component" value="Unassembled WGS sequence"/>
</dbReference>